<evidence type="ECO:0000313" key="1">
    <source>
        <dbReference type="EMBL" id="HIZ85953.1"/>
    </source>
</evidence>
<comment type="caution">
    <text evidence="1">The sequence shown here is derived from an EMBL/GenBank/DDBJ whole genome shotgun (WGS) entry which is preliminary data.</text>
</comment>
<sequence length="114" mass="12990">MTITPEEDALLTKALHTDAELEAAVVFLDMEREEIERWLALTMFFIFEGMMSVRLFRNHVSRWGYTDIDLVLLAVTYAVLLPALESTRPKRIAKQVDDMPDLLCRCSSKQGSPG</sequence>
<protein>
    <submittedName>
        <fullName evidence="1">Uncharacterized protein</fullName>
    </submittedName>
</protein>
<accession>A0A9D2K8Z0</accession>
<reference evidence="1" key="2">
    <citation type="submission" date="2021-04" db="EMBL/GenBank/DDBJ databases">
        <authorList>
            <person name="Gilroy R."/>
        </authorList>
    </citation>
    <scope>NUCLEOTIDE SEQUENCE</scope>
    <source>
        <strain evidence="1">Gambia16-554</strain>
    </source>
</reference>
<dbReference type="AlphaFoldDB" id="A0A9D2K8Z0"/>
<dbReference type="EMBL" id="DXAW01000096">
    <property type="protein sequence ID" value="HIZ85953.1"/>
    <property type="molecule type" value="Genomic_DNA"/>
</dbReference>
<proteinExistence type="predicted"/>
<reference evidence="1" key="1">
    <citation type="journal article" date="2021" name="PeerJ">
        <title>Extensive microbial diversity within the chicken gut microbiome revealed by metagenomics and culture.</title>
        <authorList>
            <person name="Gilroy R."/>
            <person name="Ravi A."/>
            <person name="Getino M."/>
            <person name="Pursley I."/>
            <person name="Horton D.L."/>
            <person name="Alikhan N.F."/>
            <person name="Baker D."/>
            <person name="Gharbi K."/>
            <person name="Hall N."/>
            <person name="Watson M."/>
            <person name="Adriaenssens E.M."/>
            <person name="Foster-Nyarko E."/>
            <person name="Jarju S."/>
            <person name="Secka A."/>
            <person name="Antonio M."/>
            <person name="Oren A."/>
            <person name="Chaudhuri R.R."/>
            <person name="La Ragione R."/>
            <person name="Hildebrand F."/>
            <person name="Pallen M.J."/>
        </authorList>
    </citation>
    <scope>NUCLEOTIDE SEQUENCE</scope>
    <source>
        <strain evidence="1">Gambia16-554</strain>
    </source>
</reference>
<gene>
    <name evidence="1" type="ORF">IAC04_05645</name>
</gene>
<dbReference type="Proteomes" id="UP000824115">
    <property type="component" value="Unassembled WGS sequence"/>
</dbReference>
<name>A0A9D2K8Z0_9BACT</name>
<evidence type="ECO:0000313" key="2">
    <source>
        <dbReference type="Proteomes" id="UP000824115"/>
    </source>
</evidence>
<organism evidence="1 2">
    <name type="scientific">Candidatus Coprenecus stercoravium</name>
    <dbReference type="NCBI Taxonomy" id="2840735"/>
    <lineage>
        <taxon>Bacteria</taxon>
        <taxon>Pseudomonadati</taxon>
        <taxon>Bacteroidota</taxon>
        <taxon>Bacteroidia</taxon>
        <taxon>Bacteroidales</taxon>
        <taxon>Rikenellaceae</taxon>
        <taxon>Rikenellaceae incertae sedis</taxon>
        <taxon>Candidatus Coprenecus</taxon>
    </lineage>
</organism>